<dbReference type="InParanoid" id="F4RPW7"/>
<evidence type="ECO:0000313" key="2">
    <source>
        <dbReference type="EMBL" id="EGG05667.1"/>
    </source>
</evidence>
<accession>F4RPW7</accession>
<organism evidence="3">
    <name type="scientific">Melampsora larici-populina (strain 98AG31 / pathotype 3-4-7)</name>
    <name type="common">Poplar leaf rust fungus</name>
    <dbReference type="NCBI Taxonomy" id="747676"/>
    <lineage>
        <taxon>Eukaryota</taxon>
        <taxon>Fungi</taxon>
        <taxon>Dikarya</taxon>
        <taxon>Basidiomycota</taxon>
        <taxon>Pucciniomycotina</taxon>
        <taxon>Pucciniomycetes</taxon>
        <taxon>Pucciniales</taxon>
        <taxon>Melampsoraceae</taxon>
        <taxon>Melampsora</taxon>
    </lineage>
</organism>
<feature type="domain" description="CxC5 like cysteine cluster associated with KDZ" evidence="1">
    <location>
        <begin position="106"/>
        <end position="226"/>
    </location>
</feature>
<dbReference type="AlphaFoldDB" id="F4RPW7"/>
<dbReference type="GeneID" id="18934685"/>
<gene>
    <name evidence="2" type="ORF">MELLADRAFT_87891</name>
</gene>
<dbReference type="KEGG" id="mlr:MELLADRAFT_87891"/>
<dbReference type="InterPro" id="IPR041539">
    <property type="entry name" value="CxC5"/>
</dbReference>
<sequence length="274" mass="31653">MLLRDFTIQLINRSPHLSATLTVSDFVRFASLSAEVEHRAGGSLRLSPNQNPVLPFLEEALSVQFPTDLLDDLWQLLFPLLRWCRIDPTLSIRNMGLQQNFTTKLPERFLRAPLSHCVICSKDDAYALHVHSRINGYLHDIDGVHPVQTVILSCSNPKCDTVYRPSFYTRDSARYYYTKDLGRDMDYLHITCHYYMSTRMAYMFRVLQMLGHVSHFNLVNWYNMVFVDETPAATFTPDQLFTPSMSEEVCRNGLMLHSLIKHADRRGTTLVINC</sequence>
<name>F4RPW7_MELLP</name>
<dbReference type="EMBL" id="GL883112">
    <property type="protein sequence ID" value="EGG05667.1"/>
    <property type="molecule type" value="Genomic_DNA"/>
</dbReference>
<dbReference type="VEuPathDB" id="FungiDB:MELLADRAFT_87891"/>
<dbReference type="HOGENOM" id="CLU_004966_5_0_1"/>
<keyword evidence="3" id="KW-1185">Reference proteome</keyword>
<reference evidence="3" key="1">
    <citation type="journal article" date="2011" name="Proc. Natl. Acad. Sci. U.S.A.">
        <title>Obligate biotrophy features unraveled by the genomic analysis of rust fungi.</title>
        <authorList>
            <person name="Duplessis S."/>
            <person name="Cuomo C.A."/>
            <person name="Lin Y.-C."/>
            <person name="Aerts A."/>
            <person name="Tisserant E."/>
            <person name="Veneault-Fourrey C."/>
            <person name="Joly D.L."/>
            <person name="Hacquard S."/>
            <person name="Amselem J."/>
            <person name="Cantarel B.L."/>
            <person name="Chiu R."/>
            <person name="Coutinho P.M."/>
            <person name="Feau N."/>
            <person name="Field M."/>
            <person name="Frey P."/>
            <person name="Gelhaye E."/>
            <person name="Goldberg J."/>
            <person name="Grabherr M.G."/>
            <person name="Kodira C.D."/>
            <person name="Kohler A."/>
            <person name="Kuees U."/>
            <person name="Lindquist E.A."/>
            <person name="Lucas S.M."/>
            <person name="Mago R."/>
            <person name="Mauceli E."/>
            <person name="Morin E."/>
            <person name="Murat C."/>
            <person name="Pangilinan J.L."/>
            <person name="Park R."/>
            <person name="Pearson M."/>
            <person name="Quesneville H."/>
            <person name="Rouhier N."/>
            <person name="Sakthikumar S."/>
            <person name="Salamov A.A."/>
            <person name="Schmutz J."/>
            <person name="Selles B."/>
            <person name="Shapiro H."/>
            <person name="Tanguay P."/>
            <person name="Tuskan G.A."/>
            <person name="Henrissat B."/>
            <person name="Van de Peer Y."/>
            <person name="Rouze P."/>
            <person name="Ellis J.G."/>
            <person name="Dodds P.N."/>
            <person name="Schein J.E."/>
            <person name="Zhong S."/>
            <person name="Hamelin R.C."/>
            <person name="Grigoriev I.V."/>
            <person name="Szabo L.J."/>
            <person name="Martin F."/>
        </authorList>
    </citation>
    <scope>NUCLEOTIDE SEQUENCE [LARGE SCALE GENOMIC DNA]</scope>
    <source>
        <strain evidence="3">98AG31 / pathotype 3-4-7</strain>
    </source>
</reference>
<dbReference type="Proteomes" id="UP000001072">
    <property type="component" value="Unassembled WGS sequence"/>
</dbReference>
<evidence type="ECO:0000259" key="1">
    <source>
        <dbReference type="Pfam" id="PF18718"/>
    </source>
</evidence>
<dbReference type="RefSeq" id="XP_007411156.1">
    <property type="nucleotide sequence ID" value="XM_007411094.1"/>
</dbReference>
<evidence type="ECO:0000313" key="3">
    <source>
        <dbReference type="Proteomes" id="UP000001072"/>
    </source>
</evidence>
<dbReference type="OrthoDB" id="10633283at2759"/>
<dbReference type="Pfam" id="PF18718">
    <property type="entry name" value="CxC5"/>
    <property type="match status" value="1"/>
</dbReference>
<protein>
    <recommendedName>
        <fullName evidence="1">CxC5 like cysteine cluster associated with KDZ domain-containing protein</fullName>
    </recommendedName>
</protein>
<proteinExistence type="predicted"/>